<dbReference type="InterPro" id="IPR050666">
    <property type="entry name" value="ESRP"/>
</dbReference>
<keyword evidence="2" id="KW-0694">RNA-binding</keyword>
<organism evidence="3 4">
    <name type="scientific">Pan paniscus</name>
    <name type="common">Pygmy chimpanzee</name>
    <name type="synonym">Bonobo</name>
    <dbReference type="NCBI Taxonomy" id="9597"/>
    <lineage>
        <taxon>Eukaryota</taxon>
        <taxon>Metazoa</taxon>
        <taxon>Chordata</taxon>
        <taxon>Craniata</taxon>
        <taxon>Vertebrata</taxon>
        <taxon>Euteleostomi</taxon>
        <taxon>Mammalia</taxon>
        <taxon>Eutheria</taxon>
        <taxon>Euarchontoglires</taxon>
        <taxon>Primates</taxon>
        <taxon>Haplorrhini</taxon>
        <taxon>Catarrhini</taxon>
        <taxon>Hominidae</taxon>
        <taxon>Pan</taxon>
    </lineage>
</organism>
<evidence type="ECO:0008006" key="5">
    <source>
        <dbReference type="Google" id="ProtNLM"/>
    </source>
</evidence>
<dbReference type="GeneTree" id="ENSGT00940000153503"/>
<keyword evidence="4" id="KW-1185">Reference proteome</keyword>
<dbReference type="GO" id="GO:0003723">
    <property type="term" value="F:RNA binding"/>
    <property type="evidence" value="ECO:0007669"/>
    <property type="project" value="UniProtKB-KW"/>
</dbReference>
<reference evidence="3 4" key="1">
    <citation type="journal article" date="2012" name="Nature">
        <title>The bonobo genome compared with the chimpanzee and human genomes.</title>
        <authorList>
            <person name="Prufer K."/>
            <person name="Munch K."/>
            <person name="Hellmann I."/>
            <person name="Akagi K."/>
            <person name="Miller J.R."/>
            <person name="Walenz B."/>
            <person name="Koren S."/>
            <person name="Sutton G."/>
            <person name="Kodira C."/>
            <person name="Winer R."/>
            <person name="Knight J.R."/>
            <person name="Mullikin J.C."/>
            <person name="Meader S.J."/>
            <person name="Ponting C.P."/>
            <person name="Lunter G."/>
            <person name="Higashino S."/>
            <person name="Hobolth A."/>
            <person name="Dutheil J."/>
            <person name="Karakoc E."/>
            <person name="Alkan C."/>
            <person name="Sajjadian S."/>
            <person name="Catacchio C.R."/>
            <person name="Ventura M."/>
            <person name="Marques-Bonet T."/>
            <person name="Eichler E.E."/>
            <person name="Andre C."/>
            <person name="Atencia R."/>
            <person name="Mugisha L."/>
            <person name="Junhold J."/>
            <person name="Patterson N."/>
            <person name="Siebauer M."/>
            <person name="Good J.M."/>
            <person name="Fischer A."/>
            <person name="Ptak S.E."/>
            <person name="Lachmann M."/>
            <person name="Symer D.E."/>
            <person name="Mailund T."/>
            <person name="Schierup M.H."/>
            <person name="Andres A.M."/>
            <person name="Kelso J."/>
            <person name="Paabo S."/>
        </authorList>
    </citation>
    <scope>NUCLEOTIDE SEQUENCE [LARGE SCALE GENOMIC DNA]</scope>
</reference>
<dbReference type="InterPro" id="IPR012677">
    <property type="entry name" value="Nucleotide-bd_a/b_plait_sf"/>
</dbReference>
<protein>
    <recommendedName>
        <fullName evidence="5">RRM domain-containing protein</fullName>
    </recommendedName>
</protein>
<dbReference type="SUPFAM" id="SSF54928">
    <property type="entry name" value="RNA-binding domain, RBD"/>
    <property type="match status" value="2"/>
</dbReference>
<dbReference type="Gene3D" id="3.30.70.330">
    <property type="match status" value="2"/>
</dbReference>
<name>A0A2R9BIV3_PANPA</name>
<evidence type="ECO:0000313" key="3">
    <source>
        <dbReference type="Ensembl" id="ENSPPAP00000028222.1"/>
    </source>
</evidence>
<dbReference type="EMBL" id="AJFE02096284">
    <property type="status" value="NOT_ANNOTATED_CDS"/>
    <property type="molecule type" value="Genomic_DNA"/>
</dbReference>
<accession>A0A2R9BIV3</accession>
<evidence type="ECO:0000256" key="2">
    <source>
        <dbReference type="ARBA" id="ARBA00022884"/>
    </source>
</evidence>
<dbReference type="PANTHER" id="PTHR13976">
    <property type="entry name" value="HETEROGENEOUS NUCLEAR RIBONUCLEOPROTEIN-RELATED"/>
    <property type="match status" value="1"/>
</dbReference>
<proteinExistence type="predicted"/>
<reference evidence="3" key="3">
    <citation type="submission" date="2025-09" db="UniProtKB">
        <authorList>
            <consortium name="Ensembl"/>
        </authorList>
    </citation>
    <scope>IDENTIFICATION</scope>
</reference>
<dbReference type="InterPro" id="IPR035979">
    <property type="entry name" value="RBD_domain_sf"/>
</dbReference>
<sequence length="163" mass="18300">MMLGSKGGEGFMLKVHGLPWSCLADEAQGIRFIYNREGRLGDKAFVELESEDEVKLALKKDRETMGHRFVEAFKSNNVEMDWVLKHTGRNSPDMANDGFVQLRGLPFECSKEEIVQFFSGLEIVVAGLKLELTTIHHKSLWPCSDLVLAEVLTALAEELAFRG</sequence>
<reference evidence="3" key="2">
    <citation type="submission" date="2025-08" db="UniProtKB">
        <authorList>
            <consortium name="Ensembl"/>
        </authorList>
    </citation>
    <scope>IDENTIFICATION</scope>
</reference>
<keyword evidence="1" id="KW-0677">Repeat</keyword>
<dbReference type="Ensembl" id="ENSPPAT00000051068.1">
    <property type="protein sequence ID" value="ENSPPAP00000028222.1"/>
    <property type="gene ID" value="ENSPPAG00000037145.1"/>
</dbReference>
<dbReference type="Proteomes" id="UP000240080">
    <property type="component" value="Chromosome 5"/>
</dbReference>
<dbReference type="AlphaFoldDB" id="A0A2R9BIV3"/>
<evidence type="ECO:0000313" key="4">
    <source>
        <dbReference type="Proteomes" id="UP000240080"/>
    </source>
</evidence>
<evidence type="ECO:0000256" key="1">
    <source>
        <dbReference type="ARBA" id="ARBA00022737"/>
    </source>
</evidence>